<dbReference type="InterPro" id="IPR011047">
    <property type="entry name" value="Quinoprotein_ADH-like_sf"/>
</dbReference>
<evidence type="ECO:0000313" key="2">
    <source>
        <dbReference type="EMBL" id="RYB92411.1"/>
    </source>
</evidence>
<accession>A0A4Q2RTJ8</accession>
<dbReference type="OrthoDB" id="9778998at2"/>
<feature type="compositionally biased region" description="Low complexity" evidence="1">
    <location>
        <begin position="114"/>
        <end position="123"/>
    </location>
</feature>
<reference evidence="2 3" key="1">
    <citation type="submission" date="2019-01" db="EMBL/GenBank/DDBJ databases">
        <title>Novel species of Nocardioides.</title>
        <authorList>
            <person name="Liu Q."/>
            <person name="Xin Y.-H."/>
        </authorList>
    </citation>
    <scope>NUCLEOTIDE SEQUENCE [LARGE SCALE GENOMIC DNA]</scope>
    <source>
        <strain evidence="2 3">HLT3-15</strain>
    </source>
</reference>
<evidence type="ECO:0000256" key="1">
    <source>
        <dbReference type="SAM" id="MobiDB-lite"/>
    </source>
</evidence>
<keyword evidence="3" id="KW-1185">Reference proteome</keyword>
<dbReference type="EMBL" id="SDWS01000002">
    <property type="protein sequence ID" value="RYB92411.1"/>
    <property type="molecule type" value="Genomic_DNA"/>
</dbReference>
<gene>
    <name evidence="2" type="ORF">EUA06_05505</name>
</gene>
<feature type="region of interest" description="Disordered" evidence="1">
    <location>
        <begin position="1"/>
        <end position="25"/>
    </location>
</feature>
<dbReference type="Pfam" id="PF09826">
    <property type="entry name" value="Beta_propel"/>
    <property type="match status" value="1"/>
</dbReference>
<dbReference type="InterPro" id="IPR019198">
    <property type="entry name" value="Beta_propeller_containing"/>
</dbReference>
<sequence length="650" mass="67925">MSRSRSASLIAPSCHAEPGPRPARPTAMSVRRITTAVAATTTLAAAVGVGYLLGTDSGSGDVPPGSPPIALANADLAVAASCDDLLQSYVDRGIEQVGPYGWGGGIVAFDAGGAAESSSPSAGMERSAGSGVKTSRSTSNESGTNVQELGVDESDVVKVAGPLLLRMREGELLAYDVSGAEPSLLSTTRIDDSRGNGLVGDPGGELLLVGGRAVVTGTSPDGLETTITTVDLADPTSPSIVDSTTVRGRASAVRLHGDVVRVVLQTGLPELDFSFPDGTFGQIRAELRNRSLVRDTTLSDWLPTIDGEPFVDCSDVAVPDDETVPLGTTTVVAFDPATPTELTTTAVATDSDTAYFSTDRFYLAAGSATWGGWTDCMDCRVGPGMPSGTTPLYAFALDGTTTTYVASGEVEGTIADRWSMDAVGGSLRVAVGPSSETGNFNSVVTLREDGSDLVEDGRVDDLGVDEQIKSVRWFDDLAIVVTFRQTDPLYAIDLTDPASPRLLGELKIPGFSEYLHPLGEHRLIGMGQDADLNGMTRGAQAALFDVTDLTNPRQIDVVRYDAESYAGAANDPRQFTWLPEQRVALTVVSQGWSGTTGWVSVLSLDDGSMTNRMVEVEHGSDVAQVRLVPLSSGRVALVTGEDVSFFDIAG</sequence>
<name>A0A4Q2RTJ8_9ACTN</name>
<dbReference type="SUPFAM" id="SSF50998">
    <property type="entry name" value="Quinoprotein alcohol dehydrogenase-like"/>
    <property type="match status" value="1"/>
</dbReference>
<evidence type="ECO:0000313" key="3">
    <source>
        <dbReference type="Proteomes" id="UP000291838"/>
    </source>
</evidence>
<evidence type="ECO:0008006" key="4">
    <source>
        <dbReference type="Google" id="ProtNLM"/>
    </source>
</evidence>
<proteinExistence type="predicted"/>
<comment type="caution">
    <text evidence="2">The sequence shown here is derived from an EMBL/GenBank/DDBJ whole genome shotgun (WGS) entry which is preliminary data.</text>
</comment>
<protein>
    <recommendedName>
        <fullName evidence="4">Benzoate transporter</fullName>
    </recommendedName>
</protein>
<dbReference type="Proteomes" id="UP000291838">
    <property type="component" value="Unassembled WGS sequence"/>
</dbReference>
<feature type="region of interest" description="Disordered" evidence="1">
    <location>
        <begin position="114"/>
        <end position="149"/>
    </location>
</feature>
<feature type="compositionally biased region" description="Polar residues" evidence="1">
    <location>
        <begin position="132"/>
        <end position="147"/>
    </location>
</feature>
<organism evidence="2 3">
    <name type="scientific">Nocardioides glacieisoli</name>
    <dbReference type="NCBI Taxonomy" id="1168730"/>
    <lineage>
        <taxon>Bacteria</taxon>
        <taxon>Bacillati</taxon>
        <taxon>Actinomycetota</taxon>
        <taxon>Actinomycetes</taxon>
        <taxon>Propionibacteriales</taxon>
        <taxon>Nocardioidaceae</taxon>
        <taxon>Nocardioides</taxon>
    </lineage>
</organism>
<dbReference type="AlphaFoldDB" id="A0A4Q2RTJ8"/>